<keyword evidence="11" id="KW-1185">Reference proteome</keyword>
<dbReference type="STRING" id="1122189.SAMN02745165_01112"/>
<name>A0A1M6F0N5_MALRU</name>
<sequence>MAVVGIGTDLARIERFRKFLQPDNKVLERIFSEDERSYALAMKDPAPHLAARFAAKEAFLKALGTGLRDGLSWQQVLVVRDQLGCPSLQLSGRAAEMLAERNVCSTHLSYSHDGDYAVATVVLES</sequence>
<comment type="cofactor">
    <cofactor evidence="8">
        <name>Mg(2+)</name>
        <dbReference type="ChEBI" id="CHEBI:18420"/>
    </cofactor>
</comment>
<dbReference type="NCBIfam" id="NF000832">
    <property type="entry name" value="PRK00070.3-2"/>
    <property type="match status" value="1"/>
</dbReference>
<dbReference type="InterPro" id="IPR008278">
    <property type="entry name" value="4-PPantetheinyl_Trfase_dom"/>
</dbReference>
<comment type="subcellular location">
    <subcellularLocation>
        <location evidence="8">Cytoplasm</location>
    </subcellularLocation>
</comment>
<comment type="similarity">
    <text evidence="8">Belongs to the P-Pant transferase superfamily. AcpS family.</text>
</comment>
<dbReference type="InterPro" id="IPR037143">
    <property type="entry name" value="4-PPantetheinyl_Trfase_dom_sf"/>
</dbReference>
<evidence type="ECO:0000256" key="1">
    <source>
        <dbReference type="ARBA" id="ARBA00022516"/>
    </source>
</evidence>
<dbReference type="EMBL" id="FQZT01000003">
    <property type="protein sequence ID" value="SHI91288.1"/>
    <property type="molecule type" value="Genomic_DNA"/>
</dbReference>
<evidence type="ECO:0000256" key="8">
    <source>
        <dbReference type="HAMAP-Rule" id="MF_00101"/>
    </source>
</evidence>
<dbReference type="Gene3D" id="3.90.470.20">
    <property type="entry name" value="4'-phosphopantetheinyl transferase domain"/>
    <property type="match status" value="1"/>
</dbReference>
<proteinExistence type="inferred from homology"/>
<dbReference type="Pfam" id="PF01648">
    <property type="entry name" value="ACPS"/>
    <property type="match status" value="1"/>
</dbReference>
<dbReference type="InterPro" id="IPR002582">
    <property type="entry name" value="ACPS"/>
</dbReference>
<dbReference type="AlphaFoldDB" id="A0A1M6F0N5"/>
<evidence type="ECO:0000256" key="6">
    <source>
        <dbReference type="ARBA" id="ARBA00023098"/>
    </source>
</evidence>
<comment type="function">
    <text evidence="8">Transfers the 4'-phosphopantetheine moiety from coenzyme A to a Ser of acyl-carrier-protein.</text>
</comment>
<dbReference type="InterPro" id="IPR004568">
    <property type="entry name" value="Ppantetheine-prot_Trfase_dom"/>
</dbReference>
<evidence type="ECO:0000256" key="7">
    <source>
        <dbReference type="ARBA" id="ARBA00023160"/>
    </source>
</evidence>
<comment type="catalytic activity">
    <reaction evidence="8">
        <text>apo-[ACP] + CoA = holo-[ACP] + adenosine 3',5'-bisphosphate + H(+)</text>
        <dbReference type="Rhea" id="RHEA:12068"/>
        <dbReference type="Rhea" id="RHEA-COMP:9685"/>
        <dbReference type="Rhea" id="RHEA-COMP:9690"/>
        <dbReference type="ChEBI" id="CHEBI:15378"/>
        <dbReference type="ChEBI" id="CHEBI:29999"/>
        <dbReference type="ChEBI" id="CHEBI:57287"/>
        <dbReference type="ChEBI" id="CHEBI:58343"/>
        <dbReference type="ChEBI" id="CHEBI:64479"/>
        <dbReference type="EC" id="2.7.8.7"/>
    </reaction>
</comment>
<evidence type="ECO:0000313" key="10">
    <source>
        <dbReference type="EMBL" id="SHI91288.1"/>
    </source>
</evidence>
<keyword evidence="6 8" id="KW-0443">Lipid metabolism</keyword>
<feature type="binding site" evidence="8">
    <location>
        <position position="57"/>
    </location>
    <ligand>
        <name>Mg(2+)</name>
        <dbReference type="ChEBI" id="CHEBI:18420"/>
    </ligand>
</feature>
<dbReference type="GO" id="GO:0008897">
    <property type="term" value="F:holo-[acyl-carrier-protein] synthase activity"/>
    <property type="evidence" value="ECO:0007669"/>
    <property type="project" value="UniProtKB-UniRule"/>
</dbReference>
<dbReference type="GO" id="GO:0005737">
    <property type="term" value="C:cytoplasm"/>
    <property type="evidence" value="ECO:0007669"/>
    <property type="project" value="UniProtKB-SubCell"/>
</dbReference>
<keyword evidence="7 8" id="KW-0275">Fatty acid biosynthesis</keyword>
<reference evidence="10 11" key="1">
    <citation type="submission" date="2016-11" db="EMBL/GenBank/DDBJ databases">
        <authorList>
            <person name="Jaros S."/>
            <person name="Januszkiewicz K."/>
            <person name="Wedrychowicz H."/>
        </authorList>
    </citation>
    <scope>NUCLEOTIDE SEQUENCE [LARGE SCALE GENOMIC DNA]</scope>
    <source>
        <strain evidence="10 11">DSM 5091</strain>
    </source>
</reference>
<evidence type="ECO:0000256" key="2">
    <source>
        <dbReference type="ARBA" id="ARBA00022679"/>
    </source>
</evidence>
<evidence type="ECO:0000256" key="3">
    <source>
        <dbReference type="ARBA" id="ARBA00022723"/>
    </source>
</evidence>
<protein>
    <recommendedName>
        <fullName evidence="8">Holo-[acyl-carrier-protein] synthase</fullName>
        <shortName evidence="8">Holo-ACP synthase</shortName>
        <ecNumber evidence="8">2.7.8.7</ecNumber>
    </recommendedName>
    <alternativeName>
        <fullName evidence="8">4'-phosphopantetheinyl transferase AcpS</fullName>
    </alternativeName>
</protein>
<feature type="domain" description="4'-phosphopantetheinyl transferase" evidence="9">
    <location>
        <begin position="5"/>
        <end position="120"/>
    </location>
</feature>
<accession>A0A1M6F0N5</accession>
<dbReference type="Proteomes" id="UP000184171">
    <property type="component" value="Unassembled WGS sequence"/>
</dbReference>
<keyword evidence="5 8" id="KW-0460">Magnesium</keyword>
<feature type="binding site" evidence="8">
    <location>
        <position position="9"/>
    </location>
    <ligand>
        <name>Mg(2+)</name>
        <dbReference type="ChEBI" id="CHEBI:18420"/>
    </ligand>
</feature>
<organism evidence="10 11">
    <name type="scientific">Malonomonas rubra DSM 5091</name>
    <dbReference type="NCBI Taxonomy" id="1122189"/>
    <lineage>
        <taxon>Bacteria</taxon>
        <taxon>Pseudomonadati</taxon>
        <taxon>Thermodesulfobacteriota</taxon>
        <taxon>Desulfuromonadia</taxon>
        <taxon>Desulfuromonadales</taxon>
        <taxon>Geopsychrobacteraceae</taxon>
        <taxon>Malonomonas</taxon>
    </lineage>
</organism>
<keyword evidence="1 8" id="KW-0444">Lipid biosynthesis</keyword>
<keyword evidence="8" id="KW-0963">Cytoplasm</keyword>
<evidence type="ECO:0000256" key="5">
    <source>
        <dbReference type="ARBA" id="ARBA00022842"/>
    </source>
</evidence>
<dbReference type="EC" id="2.7.8.7" evidence="8"/>
<keyword evidence="2 8" id="KW-0808">Transferase</keyword>
<keyword evidence="4 8" id="KW-0276">Fatty acid metabolism</keyword>
<keyword evidence="3 8" id="KW-0479">Metal-binding</keyword>
<dbReference type="RefSeq" id="WP_072906530.1">
    <property type="nucleotide sequence ID" value="NZ_FQZT01000003.1"/>
</dbReference>
<dbReference type="GO" id="GO:0000287">
    <property type="term" value="F:magnesium ion binding"/>
    <property type="evidence" value="ECO:0007669"/>
    <property type="project" value="UniProtKB-UniRule"/>
</dbReference>
<evidence type="ECO:0000256" key="4">
    <source>
        <dbReference type="ARBA" id="ARBA00022832"/>
    </source>
</evidence>
<dbReference type="SUPFAM" id="SSF56214">
    <property type="entry name" value="4'-phosphopantetheinyl transferase"/>
    <property type="match status" value="1"/>
</dbReference>
<evidence type="ECO:0000259" key="9">
    <source>
        <dbReference type="Pfam" id="PF01648"/>
    </source>
</evidence>
<dbReference type="NCBIfam" id="TIGR00556">
    <property type="entry name" value="pantethn_trn"/>
    <property type="match status" value="1"/>
</dbReference>
<gene>
    <name evidence="8" type="primary">acpS</name>
    <name evidence="10" type="ORF">SAMN02745165_01112</name>
</gene>
<dbReference type="GO" id="GO:0006633">
    <property type="term" value="P:fatty acid biosynthetic process"/>
    <property type="evidence" value="ECO:0007669"/>
    <property type="project" value="UniProtKB-UniRule"/>
</dbReference>
<dbReference type="NCBIfam" id="TIGR00516">
    <property type="entry name" value="acpS"/>
    <property type="match status" value="1"/>
</dbReference>
<dbReference type="OrthoDB" id="517356at2"/>
<evidence type="ECO:0000313" key="11">
    <source>
        <dbReference type="Proteomes" id="UP000184171"/>
    </source>
</evidence>
<dbReference type="HAMAP" id="MF_00101">
    <property type="entry name" value="AcpS"/>
    <property type="match status" value="1"/>
</dbReference>